<protein>
    <recommendedName>
        <fullName evidence="1">DUF6546 domain-containing protein</fullName>
    </recommendedName>
</protein>
<evidence type="ECO:0000313" key="2">
    <source>
        <dbReference type="EMBL" id="KAF6811613.1"/>
    </source>
</evidence>
<evidence type="ECO:0000313" key="3">
    <source>
        <dbReference type="Proteomes" id="UP000652219"/>
    </source>
</evidence>
<organism evidence="2 3">
    <name type="scientific">Colletotrichum sojae</name>
    <dbReference type="NCBI Taxonomy" id="2175907"/>
    <lineage>
        <taxon>Eukaryota</taxon>
        <taxon>Fungi</taxon>
        <taxon>Dikarya</taxon>
        <taxon>Ascomycota</taxon>
        <taxon>Pezizomycotina</taxon>
        <taxon>Sordariomycetes</taxon>
        <taxon>Hypocreomycetidae</taxon>
        <taxon>Glomerellales</taxon>
        <taxon>Glomerellaceae</taxon>
        <taxon>Colletotrichum</taxon>
        <taxon>Colletotrichum orchidearum species complex</taxon>
    </lineage>
</organism>
<keyword evidence="3" id="KW-1185">Reference proteome</keyword>
<dbReference type="AlphaFoldDB" id="A0A8H6JFB4"/>
<reference evidence="2 3" key="1">
    <citation type="journal article" date="2020" name="Phytopathology">
        <title>Genome Sequence Resources of Colletotrichum truncatum, C. plurivorum, C. musicola, and C. sojae: Four Species Pathogenic to Soybean (Glycine max).</title>
        <authorList>
            <person name="Rogerio F."/>
            <person name="Boufleur T.R."/>
            <person name="Ciampi-Guillardi M."/>
            <person name="Sukno S.A."/>
            <person name="Thon M.R."/>
            <person name="Massola Junior N.S."/>
            <person name="Baroncelli R."/>
        </authorList>
    </citation>
    <scope>NUCLEOTIDE SEQUENCE [LARGE SCALE GENOMIC DNA]</scope>
    <source>
        <strain evidence="2 3">LFN0009</strain>
    </source>
</reference>
<accession>A0A8H6JFB4</accession>
<dbReference type="Pfam" id="PF20183">
    <property type="entry name" value="DUF6546"/>
    <property type="match status" value="1"/>
</dbReference>
<dbReference type="Proteomes" id="UP000652219">
    <property type="component" value="Unassembled WGS sequence"/>
</dbReference>
<dbReference type="InterPro" id="IPR046676">
    <property type="entry name" value="DUF6546"/>
</dbReference>
<dbReference type="EMBL" id="WIGN01000072">
    <property type="protein sequence ID" value="KAF6811613.1"/>
    <property type="molecule type" value="Genomic_DNA"/>
</dbReference>
<sequence>MNLVKYSCPDCGEDEPQITTSKNNEIFSDCLRRLFGTLSGFTTTGIALKLSAFSDSDLKHWKLPLSQHKRDLEGQLPYYFRNYFITTAKRRLFGHPLQLLPEQSELPKVTAVQRLLEHVGYHPWSATDEYSQARLEHANALLLYYGGCLTSLRSITLHEAQHFTSTSKSISTSTNAVMNQPAIMACLNLEELGVSRALNAFDFFPRLARTARATCGLGNGTGPALKGLVLTCNVQSVCRSRDGIDMLLLAAGKAAMYLPHLETMEVWAPRGGRREGFFFRYDVAPTRVTLTVGSTLWRGIRRRRSRAVLETWQRVGRQHQGHGNFEYFFKPIRASELQYTTSTCTYSKLKNVMARTA</sequence>
<proteinExistence type="predicted"/>
<name>A0A8H6JFB4_9PEZI</name>
<gene>
    <name evidence="2" type="ORF">CSOJ01_05597</name>
</gene>
<feature type="domain" description="DUF6546" evidence="1">
    <location>
        <begin position="166"/>
        <end position="341"/>
    </location>
</feature>
<comment type="caution">
    <text evidence="2">The sequence shown here is derived from an EMBL/GenBank/DDBJ whole genome shotgun (WGS) entry which is preliminary data.</text>
</comment>
<evidence type="ECO:0000259" key="1">
    <source>
        <dbReference type="Pfam" id="PF20183"/>
    </source>
</evidence>